<feature type="domain" description="GFO/IDH/MocA-like oxidoreductase" evidence="2">
    <location>
        <begin position="141"/>
        <end position="270"/>
    </location>
</feature>
<dbReference type="EMBL" id="OCTN01000001">
    <property type="protein sequence ID" value="SOH92183.1"/>
    <property type="molecule type" value="Genomic_DNA"/>
</dbReference>
<dbReference type="Pfam" id="PF01408">
    <property type="entry name" value="GFO_IDH_MocA"/>
    <property type="match status" value="1"/>
</dbReference>
<sequence length="375" mass="40198">MSDRIRLGMVGGGEGAFIGAVHRIAARMDDHFELVAGAFSSDAERAERSAETLRVARSYSDYVEMAKREARLKSGAEAVAIVTPNHLHWPVAREFLKRGIHVICDKPLTSTLADARKLAKAAESSGAMFILTHNYSGYPMIRQARAMVEAGDLGKIRVVQVEYSQDWLSRTVDNKQAAWRTDPEKSGAGGSTGDIGTHAHHLAGYVTGLQVEELAADLHTFVDGRALDDNAHVMMRYQGGAKGMLWCSQVAAGNENGLRLRVYGENGGLEWDQENPNQLWYTPLGEPKRLLTRAGAGIGDAAARLSRTPAGHPEGYLEGFANIYSDAAALITAARDGSTPDAGAHVPGIADGLAGVGFVDACVRSSKRNGAWVSM</sequence>
<evidence type="ECO:0000259" key="1">
    <source>
        <dbReference type="Pfam" id="PF01408"/>
    </source>
</evidence>
<accession>A0A2C9CLN8</accession>
<dbReference type="Gene3D" id="3.30.360.10">
    <property type="entry name" value="Dihydrodipicolinate Reductase, domain 2"/>
    <property type="match status" value="1"/>
</dbReference>
<evidence type="ECO:0000313" key="4">
    <source>
        <dbReference type="Proteomes" id="UP000220034"/>
    </source>
</evidence>
<evidence type="ECO:0000259" key="2">
    <source>
        <dbReference type="Pfam" id="PF22725"/>
    </source>
</evidence>
<dbReference type="PANTHER" id="PTHR43708:SF3">
    <property type="entry name" value="OXIDOREDUCTASE"/>
    <property type="match status" value="1"/>
</dbReference>
<dbReference type="InterPro" id="IPR051317">
    <property type="entry name" value="Gfo/Idh/MocA_oxidoreduct"/>
</dbReference>
<dbReference type="GO" id="GO:0000166">
    <property type="term" value="F:nucleotide binding"/>
    <property type="evidence" value="ECO:0007669"/>
    <property type="project" value="InterPro"/>
</dbReference>
<organism evidence="3 4">
    <name type="scientific">Pontivivens marinum</name>
    <dbReference type="NCBI Taxonomy" id="1690039"/>
    <lineage>
        <taxon>Bacteria</taxon>
        <taxon>Pseudomonadati</taxon>
        <taxon>Pseudomonadota</taxon>
        <taxon>Alphaproteobacteria</taxon>
        <taxon>Rhodobacterales</taxon>
        <taxon>Paracoccaceae</taxon>
        <taxon>Pontivivens</taxon>
    </lineage>
</organism>
<gene>
    <name evidence="3" type="ORF">SAMN06273572_10124</name>
</gene>
<name>A0A2C9CLN8_9RHOB</name>
<dbReference type="InterPro" id="IPR000683">
    <property type="entry name" value="Gfo/Idh/MocA-like_OxRdtase_N"/>
</dbReference>
<dbReference type="InterPro" id="IPR036291">
    <property type="entry name" value="NAD(P)-bd_dom_sf"/>
</dbReference>
<dbReference type="PANTHER" id="PTHR43708">
    <property type="entry name" value="CONSERVED EXPRESSED OXIDOREDUCTASE (EUROFUNG)"/>
    <property type="match status" value="1"/>
</dbReference>
<dbReference type="SUPFAM" id="SSF51735">
    <property type="entry name" value="NAD(P)-binding Rossmann-fold domains"/>
    <property type="match status" value="1"/>
</dbReference>
<dbReference type="AlphaFoldDB" id="A0A2C9CLN8"/>
<reference evidence="4" key="1">
    <citation type="submission" date="2017-09" db="EMBL/GenBank/DDBJ databases">
        <authorList>
            <person name="Varghese N."/>
            <person name="Submissions S."/>
        </authorList>
    </citation>
    <scope>NUCLEOTIDE SEQUENCE [LARGE SCALE GENOMIC DNA]</scope>
    <source>
        <strain evidence="4">C7</strain>
    </source>
</reference>
<dbReference type="Gene3D" id="3.40.50.720">
    <property type="entry name" value="NAD(P)-binding Rossmann-like Domain"/>
    <property type="match status" value="1"/>
</dbReference>
<proteinExistence type="predicted"/>
<dbReference type="SUPFAM" id="SSF55347">
    <property type="entry name" value="Glyceraldehyde-3-phosphate dehydrogenase-like, C-terminal domain"/>
    <property type="match status" value="1"/>
</dbReference>
<dbReference type="Pfam" id="PF22725">
    <property type="entry name" value="GFO_IDH_MocA_C3"/>
    <property type="match status" value="1"/>
</dbReference>
<dbReference type="RefSeq" id="WP_245851323.1">
    <property type="nucleotide sequence ID" value="NZ_OCTN01000001.1"/>
</dbReference>
<dbReference type="InterPro" id="IPR055170">
    <property type="entry name" value="GFO_IDH_MocA-like_dom"/>
</dbReference>
<protein>
    <submittedName>
        <fullName evidence="3">Predicted dehydrogenase</fullName>
    </submittedName>
</protein>
<evidence type="ECO:0000313" key="3">
    <source>
        <dbReference type="EMBL" id="SOH92183.1"/>
    </source>
</evidence>
<keyword evidence="4" id="KW-1185">Reference proteome</keyword>
<feature type="domain" description="Gfo/Idh/MocA-like oxidoreductase N-terminal" evidence="1">
    <location>
        <begin position="5"/>
        <end position="132"/>
    </location>
</feature>
<dbReference type="Proteomes" id="UP000220034">
    <property type="component" value="Unassembled WGS sequence"/>
</dbReference>